<dbReference type="InterPro" id="IPR011545">
    <property type="entry name" value="DEAD/DEAH_box_helicase_dom"/>
</dbReference>
<evidence type="ECO:0000256" key="3">
    <source>
        <dbReference type="ARBA" id="ARBA00022801"/>
    </source>
</evidence>
<evidence type="ECO:0000256" key="1">
    <source>
        <dbReference type="ARBA" id="ARBA00022741"/>
    </source>
</evidence>
<sequence>MSAPSFHPAVLRWFERALGAPTAPQRDGWAHVGAGRHVLIAAPTGSGKTLAAFLATIDALVRESRAHALPDETRVLYVSPLKALSHDIEVNLRAPLDGIDAALAELGEGGHGIRVGLRTGDTPAKERAKASKRPPHVFVTTPESLGILLTSASGRRMLSTVRTAIVDEIHAVVGSKRGAHLALSLERLVDLVGGRLQRVGLSATQKPIEEVGRFLVGAAGVSSEGAPDCAIVDVGHARTIDLALEMPDSPLEAVMANDVWGEIHARLAALVQAHRTTIVFVPQRRLCERLARALGEILGEGTVAAHHGSMSREMRHEAEHKLKHGEVRCVVATSSLELGIDVGHVDLVCQIGSPRAIAALLQRVGRSGHFLGGVPKGRLFPTSRDDLVESLALLDAITRGELDAVCVPDAPLDVLAQQIIAEVAGRDDATPIDALFETTRRAWPYRALERTSFDAIVSTLGDAFGVRRGRRGASVHVDLATNVLRPRRGARLLATSSGGAIPDNQSYDVVLEPEGTKLGNIHEDFAVESMPGDIFQLGTASWKIVRVQPGVVRVADAKGQPPTLPFWFGEGPARTRELSTSVTRLLGEIDGELAANGPSHAIDRLRARLAIAHEPARQAVEYLDEARAALGVLPDGRTVVAERFFDEAANTHLVLHTRFGARVNRAWGLALRKAFCRSFDFELQAAATDDAIVLSLGPTHSFPLDEVFGFLKSSRAAHMLTQAVLDAPLFGTRWRWAATISLAVPRSRGGKKSPPARQRIDAEDLLSVVFPDAQACFENIQGEREVPDHPLVQQALRDCLEDAMDVHGLVDVLARIERGEITCIARDLPQPSALAAEILGARPWAYLDDAPLEERRTQAVMMRRLDDRARLRDLAALDPDAIARVREEAWPDPRDADELHDALGTIGWMRDEEIARADHDGSWRASLAREGRVTRLAIGAWVAAERLAEIRAIHPDASWSPAIAIPSAHASRTIDREHALRELVRSRLEAVGPVRASVLAAELAVSEGEIDGALHALEAEGFVMRGRFESQEALEWCERRLLARIHRATVETLRRAIEPVTTADYLRFLFEWQHVAPGSRLSGDDAVHAIVQQLEGFEAPAGAWEEELLASRAIGEVGRSLDALCLSGRVAWARGGAPTLDQDRVPAPVRATRVVLLDRGRLDTWAAVRPAWPSLPDASRAAREIERVLDARGASFFHELERATGLDRGAVEAGLAELVARGAVSSDAWSGLRALIAPQAERGIESVATARRRGPSLSAMESAGRWSLVRTAGARDGERVDEHAIEEVARVLLARWGVIVRRVLEREGMAPPWRELVRVLRRLEARGEIRGGRFVAGQSGEQFALPEALETLRAVRRKPARGEAITISAIDPLNLVGILTPGARVPAIASHRIVWCDGVPIAVRDGQGVRAMSEPAMTGAA</sequence>
<proteinExistence type="predicted"/>
<dbReference type="InterPro" id="IPR013701">
    <property type="entry name" value="Lhr-like_DEAD/DEAH_assoc"/>
</dbReference>
<organism evidence="11 12">
    <name type="scientific">Sandaracinus amylolyticus</name>
    <dbReference type="NCBI Taxonomy" id="927083"/>
    <lineage>
        <taxon>Bacteria</taxon>
        <taxon>Pseudomonadati</taxon>
        <taxon>Myxococcota</taxon>
        <taxon>Polyangia</taxon>
        <taxon>Polyangiales</taxon>
        <taxon>Sandaracinaceae</taxon>
        <taxon>Sandaracinus</taxon>
    </lineage>
</organism>
<keyword evidence="5" id="KW-0067">ATP-binding</keyword>
<name>A0A0F6W235_9BACT</name>
<dbReference type="KEGG" id="samy:DB32_002591"/>
<dbReference type="InterPro" id="IPR055367">
    <property type="entry name" value="WH4_Lhr"/>
</dbReference>
<dbReference type="Pfam" id="PF00271">
    <property type="entry name" value="Helicase_C"/>
    <property type="match status" value="1"/>
</dbReference>
<dbReference type="Gene3D" id="3.40.50.300">
    <property type="entry name" value="P-loop containing nucleotide triphosphate hydrolases"/>
    <property type="match status" value="2"/>
</dbReference>
<dbReference type="SMART" id="SM00490">
    <property type="entry name" value="HELICc"/>
    <property type="match status" value="1"/>
</dbReference>
<dbReference type="RefSeq" id="WP_169791430.1">
    <property type="nucleotide sequence ID" value="NZ_CP011125.1"/>
</dbReference>
<dbReference type="GO" id="GO:0006281">
    <property type="term" value="P:DNA repair"/>
    <property type="evidence" value="ECO:0007669"/>
    <property type="project" value="UniProtKB-KW"/>
</dbReference>
<accession>A0A0F6W235</accession>
<keyword evidence="4 11" id="KW-0347">Helicase</keyword>
<feature type="domain" description="Helicase ATP-binding" evidence="9">
    <location>
        <begin position="29"/>
        <end position="223"/>
    </location>
</feature>
<dbReference type="GO" id="GO:0004386">
    <property type="term" value="F:helicase activity"/>
    <property type="evidence" value="ECO:0007669"/>
    <property type="project" value="UniProtKB-KW"/>
</dbReference>
<keyword evidence="12" id="KW-1185">Reference proteome</keyword>
<dbReference type="GO" id="GO:0016887">
    <property type="term" value="F:ATP hydrolysis activity"/>
    <property type="evidence" value="ECO:0007669"/>
    <property type="project" value="TreeGrafter"/>
</dbReference>
<dbReference type="Pfam" id="PF23235">
    <property type="entry name" value="WHD_3rd_Lhr"/>
    <property type="match status" value="1"/>
</dbReference>
<evidence type="ECO:0000256" key="2">
    <source>
        <dbReference type="ARBA" id="ARBA00022763"/>
    </source>
</evidence>
<evidence type="ECO:0000256" key="5">
    <source>
        <dbReference type="ARBA" id="ARBA00022840"/>
    </source>
</evidence>
<keyword evidence="2" id="KW-0227">DNA damage</keyword>
<dbReference type="Proteomes" id="UP000034883">
    <property type="component" value="Chromosome"/>
</dbReference>
<dbReference type="InterPro" id="IPR055368">
    <property type="entry name" value="WH3_Lhr"/>
</dbReference>
<dbReference type="Pfam" id="PF23234">
    <property type="entry name" value="WHD_4th_Lhr"/>
    <property type="match status" value="1"/>
</dbReference>
<dbReference type="InterPro" id="IPR014001">
    <property type="entry name" value="Helicase_ATP-bd"/>
</dbReference>
<feature type="domain" description="Helicase C-terminal" evidence="10">
    <location>
        <begin position="262"/>
        <end position="415"/>
    </location>
</feature>
<dbReference type="InterPro" id="IPR001650">
    <property type="entry name" value="Helicase_C-like"/>
</dbReference>
<evidence type="ECO:0000313" key="11">
    <source>
        <dbReference type="EMBL" id="AKF05442.1"/>
    </source>
</evidence>
<dbReference type="PROSITE" id="PS51194">
    <property type="entry name" value="HELICASE_CTER"/>
    <property type="match status" value="1"/>
</dbReference>
<reference evidence="11 12" key="1">
    <citation type="submission" date="2015-03" db="EMBL/GenBank/DDBJ databases">
        <title>Genome assembly of Sandaracinus amylolyticus DSM 53668.</title>
        <authorList>
            <person name="Sharma G."/>
            <person name="Subramanian S."/>
        </authorList>
    </citation>
    <scope>NUCLEOTIDE SEQUENCE [LARGE SCALE GENOMIC DNA]</scope>
    <source>
        <strain evidence="11 12">DSM 53668</strain>
    </source>
</reference>
<protein>
    <submittedName>
        <fullName evidence="11">Lhr-like helicase</fullName>
    </submittedName>
</protein>
<dbReference type="CDD" id="cd18796">
    <property type="entry name" value="SF2_C_LHR"/>
    <property type="match status" value="1"/>
</dbReference>
<gene>
    <name evidence="11" type="ORF">DB32_002591</name>
</gene>
<dbReference type="CDD" id="cd17922">
    <property type="entry name" value="DEXHc_LHR-like"/>
    <property type="match status" value="1"/>
</dbReference>
<dbReference type="InterPro" id="IPR045628">
    <property type="entry name" value="Lhr_WH_dom"/>
</dbReference>
<evidence type="ECO:0000256" key="8">
    <source>
        <dbReference type="ARBA" id="ARBA00023235"/>
    </source>
</evidence>
<dbReference type="PANTHER" id="PTHR47962:SF5">
    <property type="entry name" value="ATP-DEPENDENT HELICASE LHR-RELATED"/>
    <property type="match status" value="1"/>
</dbReference>
<dbReference type="Pfam" id="PF19306">
    <property type="entry name" value="WHD_Lhr"/>
    <property type="match status" value="1"/>
</dbReference>
<evidence type="ECO:0000313" key="12">
    <source>
        <dbReference type="Proteomes" id="UP000034883"/>
    </source>
</evidence>
<dbReference type="PANTHER" id="PTHR47962">
    <property type="entry name" value="ATP-DEPENDENT HELICASE LHR-RELATED-RELATED"/>
    <property type="match status" value="1"/>
</dbReference>
<dbReference type="STRING" id="927083.DB32_002591"/>
<dbReference type="EMBL" id="CP011125">
    <property type="protein sequence ID" value="AKF05442.1"/>
    <property type="molecule type" value="Genomic_DNA"/>
</dbReference>
<dbReference type="Pfam" id="PF08494">
    <property type="entry name" value="DEAD_assoc"/>
    <property type="match status" value="1"/>
</dbReference>
<dbReference type="InterPro" id="IPR027417">
    <property type="entry name" value="P-loop_NTPase"/>
</dbReference>
<dbReference type="InterPro" id="IPR052511">
    <property type="entry name" value="ATP-dep_Helicase"/>
</dbReference>
<evidence type="ECO:0000259" key="10">
    <source>
        <dbReference type="PROSITE" id="PS51194"/>
    </source>
</evidence>
<dbReference type="SUPFAM" id="SSF52540">
    <property type="entry name" value="P-loop containing nucleoside triphosphate hydrolases"/>
    <property type="match status" value="1"/>
</dbReference>
<keyword evidence="1" id="KW-0547">Nucleotide-binding</keyword>
<keyword evidence="8" id="KW-0413">Isomerase</keyword>
<dbReference type="PROSITE" id="PS51192">
    <property type="entry name" value="HELICASE_ATP_BIND_1"/>
    <property type="match status" value="1"/>
</dbReference>
<keyword evidence="7" id="KW-0234">DNA repair</keyword>
<dbReference type="SMART" id="SM00487">
    <property type="entry name" value="DEXDc"/>
    <property type="match status" value="1"/>
</dbReference>
<dbReference type="GO" id="GO:0005524">
    <property type="term" value="F:ATP binding"/>
    <property type="evidence" value="ECO:0007669"/>
    <property type="project" value="UniProtKB-KW"/>
</dbReference>
<evidence type="ECO:0000259" key="9">
    <source>
        <dbReference type="PROSITE" id="PS51192"/>
    </source>
</evidence>
<keyword evidence="6" id="KW-0238">DNA-binding</keyword>
<evidence type="ECO:0000256" key="4">
    <source>
        <dbReference type="ARBA" id="ARBA00022806"/>
    </source>
</evidence>
<dbReference type="Pfam" id="PF00270">
    <property type="entry name" value="DEAD"/>
    <property type="match status" value="1"/>
</dbReference>
<keyword evidence="3" id="KW-0378">Hydrolase</keyword>
<dbReference type="GO" id="GO:0003677">
    <property type="term" value="F:DNA binding"/>
    <property type="evidence" value="ECO:0007669"/>
    <property type="project" value="UniProtKB-KW"/>
</dbReference>
<evidence type="ECO:0000256" key="6">
    <source>
        <dbReference type="ARBA" id="ARBA00023125"/>
    </source>
</evidence>
<evidence type="ECO:0000256" key="7">
    <source>
        <dbReference type="ARBA" id="ARBA00023204"/>
    </source>
</evidence>